<dbReference type="InterPro" id="IPR007472">
    <property type="entry name" value="N-end_Aminoacyl_Trfase_C"/>
</dbReference>
<proteinExistence type="inferred from homology"/>
<evidence type="ECO:0000259" key="6">
    <source>
        <dbReference type="Pfam" id="PF04377"/>
    </source>
</evidence>
<evidence type="ECO:0000256" key="2">
    <source>
        <dbReference type="ARBA" id="ARBA00022679"/>
    </source>
</evidence>
<keyword evidence="8" id="KW-1185">Reference proteome</keyword>
<gene>
    <name evidence="4" type="primary">bpt</name>
    <name evidence="7" type="ORF">B9Z37_02135</name>
</gene>
<organism evidence="7 8">
    <name type="scientific">Limnohabitans parvus II-B4</name>
    <dbReference type="NCBI Taxonomy" id="1293052"/>
    <lineage>
        <taxon>Bacteria</taxon>
        <taxon>Pseudomonadati</taxon>
        <taxon>Pseudomonadota</taxon>
        <taxon>Betaproteobacteria</taxon>
        <taxon>Burkholderiales</taxon>
        <taxon>Comamonadaceae</taxon>
        <taxon>Limnohabitans</taxon>
    </lineage>
</organism>
<dbReference type="HAMAP" id="MF_00689">
    <property type="entry name" value="Bpt"/>
    <property type="match status" value="1"/>
</dbReference>
<dbReference type="GO" id="GO:0071596">
    <property type="term" value="P:ubiquitin-dependent protein catabolic process via the N-end rule pathway"/>
    <property type="evidence" value="ECO:0007669"/>
    <property type="project" value="InterPro"/>
</dbReference>
<dbReference type="GO" id="GO:0008914">
    <property type="term" value="F:leucyl-tRNA--protein transferase activity"/>
    <property type="evidence" value="ECO:0007669"/>
    <property type="project" value="UniProtKB-UniRule"/>
</dbReference>
<comment type="function">
    <text evidence="4">Functions in the N-end rule pathway of protein degradation where it conjugates Leu from its aminoacyl-tRNA to the N-termini of proteins containing an N-terminal aspartate or glutamate.</text>
</comment>
<comment type="similarity">
    <text evidence="4">Belongs to the R-transferase family. Bpt subfamily.</text>
</comment>
<dbReference type="SUPFAM" id="SSF55729">
    <property type="entry name" value="Acyl-CoA N-acyltransferases (Nat)"/>
    <property type="match status" value="1"/>
</dbReference>
<dbReference type="InterPro" id="IPR017138">
    <property type="entry name" value="Asp_Glu_LeuTrfase"/>
</dbReference>
<protein>
    <recommendedName>
        <fullName evidence="4">Aspartate/glutamate leucyltransferase</fullName>
        <ecNumber evidence="4">2.3.2.29</ecNumber>
    </recommendedName>
</protein>
<evidence type="ECO:0000256" key="1">
    <source>
        <dbReference type="ARBA" id="ARBA00022490"/>
    </source>
</evidence>
<dbReference type="PANTHER" id="PTHR21367">
    <property type="entry name" value="ARGININE-TRNA-PROTEIN TRANSFERASE 1"/>
    <property type="match status" value="1"/>
</dbReference>
<dbReference type="Proteomes" id="UP000250790">
    <property type="component" value="Unassembled WGS sequence"/>
</dbReference>
<accession>A0A315EBP2</accession>
<dbReference type="OrthoDB" id="9782022at2"/>
<dbReference type="PANTHER" id="PTHR21367:SF1">
    <property type="entry name" value="ARGINYL-TRNA--PROTEIN TRANSFERASE 1"/>
    <property type="match status" value="1"/>
</dbReference>
<evidence type="ECO:0000256" key="4">
    <source>
        <dbReference type="HAMAP-Rule" id="MF_00689"/>
    </source>
</evidence>
<comment type="caution">
    <text evidence="7">The sequence shown here is derived from an EMBL/GenBank/DDBJ whole genome shotgun (WGS) entry which is preliminary data.</text>
</comment>
<dbReference type="GO" id="GO:0005737">
    <property type="term" value="C:cytoplasm"/>
    <property type="evidence" value="ECO:0007669"/>
    <property type="project" value="UniProtKB-SubCell"/>
</dbReference>
<dbReference type="NCBIfam" id="NF002346">
    <property type="entry name" value="PRK01305.2-3"/>
    <property type="match status" value="1"/>
</dbReference>
<dbReference type="NCBIfam" id="NF002342">
    <property type="entry name" value="PRK01305.1-3"/>
    <property type="match status" value="1"/>
</dbReference>
<dbReference type="EC" id="2.3.2.29" evidence="4"/>
<evidence type="ECO:0000259" key="5">
    <source>
        <dbReference type="Pfam" id="PF04376"/>
    </source>
</evidence>
<dbReference type="Pfam" id="PF04376">
    <property type="entry name" value="ATE_N"/>
    <property type="match status" value="1"/>
</dbReference>
<reference evidence="7 8" key="1">
    <citation type="submission" date="2017-04" db="EMBL/GenBank/DDBJ databases">
        <title>Unexpected and diverse lifestyles within the genus Limnohabitans.</title>
        <authorList>
            <person name="Kasalicky V."/>
            <person name="Mehrshad M."/>
            <person name="Andrei S.-A."/>
            <person name="Salcher M."/>
            <person name="Kratochvilova H."/>
            <person name="Simek K."/>
            <person name="Ghai R."/>
        </authorList>
    </citation>
    <scope>NUCLEOTIDE SEQUENCE [LARGE SCALE GENOMIC DNA]</scope>
    <source>
        <strain evidence="7 8">II-B4</strain>
    </source>
</reference>
<evidence type="ECO:0000313" key="8">
    <source>
        <dbReference type="Proteomes" id="UP000250790"/>
    </source>
</evidence>
<comment type="catalytic activity">
    <reaction evidence="4">
        <text>N-terminal L-aspartyl-[protein] + L-leucyl-tRNA(Leu) = N-terminal L-leucyl-L-aspartyl-[protein] + tRNA(Leu) + H(+)</text>
        <dbReference type="Rhea" id="RHEA:50420"/>
        <dbReference type="Rhea" id="RHEA-COMP:9613"/>
        <dbReference type="Rhea" id="RHEA-COMP:9622"/>
        <dbReference type="Rhea" id="RHEA-COMP:12669"/>
        <dbReference type="Rhea" id="RHEA-COMP:12674"/>
        <dbReference type="ChEBI" id="CHEBI:15378"/>
        <dbReference type="ChEBI" id="CHEBI:64720"/>
        <dbReference type="ChEBI" id="CHEBI:78442"/>
        <dbReference type="ChEBI" id="CHEBI:78494"/>
        <dbReference type="ChEBI" id="CHEBI:133042"/>
        <dbReference type="EC" id="2.3.2.29"/>
    </reaction>
</comment>
<dbReference type="InterPro" id="IPR016181">
    <property type="entry name" value="Acyl_CoA_acyltransferase"/>
</dbReference>
<dbReference type="Pfam" id="PF04377">
    <property type="entry name" value="ATE_C"/>
    <property type="match status" value="1"/>
</dbReference>
<keyword evidence="3 4" id="KW-0012">Acyltransferase</keyword>
<keyword evidence="2 4" id="KW-0808">Transferase</keyword>
<dbReference type="NCBIfam" id="NF002341">
    <property type="entry name" value="PRK01305.1-1"/>
    <property type="match status" value="1"/>
</dbReference>
<comment type="subcellular location">
    <subcellularLocation>
        <location evidence="4">Cytoplasm</location>
    </subcellularLocation>
</comment>
<name>A0A315EBP2_9BURK</name>
<comment type="catalytic activity">
    <reaction evidence="4">
        <text>N-terminal L-glutamyl-[protein] + L-leucyl-tRNA(Leu) = N-terminal L-leucyl-L-glutamyl-[protein] + tRNA(Leu) + H(+)</text>
        <dbReference type="Rhea" id="RHEA:50412"/>
        <dbReference type="Rhea" id="RHEA-COMP:9613"/>
        <dbReference type="Rhea" id="RHEA-COMP:9622"/>
        <dbReference type="Rhea" id="RHEA-COMP:12664"/>
        <dbReference type="Rhea" id="RHEA-COMP:12668"/>
        <dbReference type="ChEBI" id="CHEBI:15378"/>
        <dbReference type="ChEBI" id="CHEBI:64721"/>
        <dbReference type="ChEBI" id="CHEBI:78442"/>
        <dbReference type="ChEBI" id="CHEBI:78494"/>
        <dbReference type="ChEBI" id="CHEBI:133041"/>
        <dbReference type="EC" id="2.3.2.29"/>
    </reaction>
</comment>
<sequence length="245" mass="28388">MTHLQDLPIQALQFYATAPYECSYLPNRSARSQVATPSHLIQNEVYSDLVEQGFRRSGMFTYRPYCDGCHACQPLRVKVQEFKPDRSQRRAWLAHKDLDVRVLDLQFDPEHYALYLRYQTTRHPGGGMDHDSVDQYNQFLLQSRVNSRIVEFRSPAANGDLGKLKMISIVDVLNHGLSAVYTFYEPEDKASYGIYGVLWQIQQAADLQLPYVYLGYWIESSPKMNYKSKFSPCEIRVQGQWQALT</sequence>
<dbReference type="AlphaFoldDB" id="A0A315EBP2"/>
<dbReference type="InterPro" id="IPR030700">
    <property type="entry name" value="N-end_Aminoacyl_Trfase"/>
</dbReference>
<dbReference type="InterPro" id="IPR007471">
    <property type="entry name" value="N-end_Aminoacyl_Trfase_N"/>
</dbReference>
<dbReference type="RefSeq" id="WP_108311391.1">
    <property type="nucleotide sequence ID" value="NZ_NESN01000001.1"/>
</dbReference>
<dbReference type="PIRSF" id="PIRSF037208">
    <property type="entry name" value="ATE_pro_prd"/>
    <property type="match status" value="1"/>
</dbReference>
<evidence type="ECO:0000256" key="3">
    <source>
        <dbReference type="ARBA" id="ARBA00023315"/>
    </source>
</evidence>
<dbReference type="EMBL" id="NESN01000001">
    <property type="protein sequence ID" value="PUE55390.1"/>
    <property type="molecule type" value="Genomic_DNA"/>
</dbReference>
<evidence type="ECO:0000313" key="7">
    <source>
        <dbReference type="EMBL" id="PUE55390.1"/>
    </source>
</evidence>
<feature type="domain" description="N-end aminoacyl transferase N-terminal" evidence="5">
    <location>
        <begin position="20"/>
        <end position="90"/>
    </location>
</feature>
<dbReference type="GO" id="GO:0004057">
    <property type="term" value="F:arginyl-tRNA--protein transferase activity"/>
    <property type="evidence" value="ECO:0007669"/>
    <property type="project" value="InterPro"/>
</dbReference>
<feature type="domain" description="N-end rule aminoacyl transferase C-terminal" evidence="6">
    <location>
        <begin position="110"/>
        <end position="235"/>
    </location>
</feature>
<keyword evidence="1 4" id="KW-0963">Cytoplasm</keyword>